<evidence type="ECO:0000313" key="1">
    <source>
        <dbReference type="EMBL" id="KAB8192994.1"/>
    </source>
</evidence>
<keyword evidence="2" id="KW-1185">Reference proteome</keyword>
<proteinExistence type="predicted"/>
<dbReference type="OrthoDB" id="4555377at2"/>
<reference evidence="1 2" key="1">
    <citation type="submission" date="2019-10" db="EMBL/GenBank/DDBJ databases">
        <title>Nonomuraea sp. nov., isolated from Phyllanthus amarus.</title>
        <authorList>
            <person name="Klykleung N."/>
            <person name="Tanasupawat S."/>
        </authorList>
    </citation>
    <scope>NUCLEOTIDE SEQUENCE [LARGE SCALE GENOMIC DNA]</scope>
    <source>
        <strain evidence="1 2">PA1-10</strain>
    </source>
</reference>
<dbReference type="RefSeq" id="WP_139632446.1">
    <property type="nucleotide sequence ID" value="NZ_VDLX02000008.1"/>
</dbReference>
<comment type="caution">
    <text evidence="1">The sequence shown here is derived from an EMBL/GenBank/DDBJ whole genome shotgun (WGS) entry which is preliminary data.</text>
</comment>
<name>A0A5C4WC96_9ACTN</name>
<organism evidence="1 2">
    <name type="scientific">Nonomuraea phyllanthi</name>
    <dbReference type="NCBI Taxonomy" id="2219224"/>
    <lineage>
        <taxon>Bacteria</taxon>
        <taxon>Bacillati</taxon>
        <taxon>Actinomycetota</taxon>
        <taxon>Actinomycetes</taxon>
        <taxon>Streptosporangiales</taxon>
        <taxon>Streptosporangiaceae</taxon>
        <taxon>Nonomuraea</taxon>
    </lineage>
</organism>
<evidence type="ECO:0000313" key="2">
    <source>
        <dbReference type="Proteomes" id="UP000312512"/>
    </source>
</evidence>
<protein>
    <submittedName>
        <fullName evidence="1">Uncharacterized protein</fullName>
    </submittedName>
</protein>
<gene>
    <name evidence="1" type="ORF">FH608_021875</name>
</gene>
<dbReference type="Proteomes" id="UP000312512">
    <property type="component" value="Unassembled WGS sequence"/>
</dbReference>
<sequence>MGERHRSTWLIFASTGIALGVLSVFFLVIGTARAGEWAQILGTLVGIAALGVSVYSVVLMRRPAPAPTEGTPGSVRNTLSGHVDGNVIQARDVGPSPDDGRDRPASGGGTTANHIKEGTITGFVIQARDIKDPGVMKADPTEATDQSE</sequence>
<dbReference type="EMBL" id="VDLX02000008">
    <property type="protein sequence ID" value="KAB8192994.1"/>
    <property type="molecule type" value="Genomic_DNA"/>
</dbReference>
<accession>A0A5C4WC96</accession>
<dbReference type="AlphaFoldDB" id="A0A5C4WC96"/>